<feature type="compositionally biased region" description="Basic and acidic residues" evidence="1">
    <location>
        <begin position="235"/>
        <end position="249"/>
    </location>
</feature>
<keyword evidence="4" id="KW-1185">Reference proteome</keyword>
<name>A0AB34IEG8_PRYPA</name>
<feature type="region of interest" description="Disordered" evidence="1">
    <location>
        <begin position="234"/>
        <end position="268"/>
    </location>
</feature>
<dbReference type="EMBL" id="JBGBPQ010000030">
    <property type="protein sequence ID" value="KAL1495964.1"/>
    <property type="molecule type" value="Genomic_DNA"/>
</dbReference>
<dbReference type="AlphaFoldDB" id="A0AB34IEG8"/>
<feature type="compositionally biased region" description="Polar residues" evidence="1">
    <location>
        <begin position="259"/>
        <end position="268"/>
    </location>
</feature>
<organism evidence="3 4">
    <name type="scientific">Prymnesium parvum</name>
    <name type="common">Toxic golden alga</name>
    <dbReference type="NCBI Taxonomy" id="97485"/>
    <lineage>
        <taxon>Eukaryota</taxon>
        <taxon>Haptista</taxon>
        <taxon>Haptophyta</taxon>
        <taxon>Prymnesiophyceae</taxon>
        <taxon>Prymnesiales</taxon>
        <taxon>Prymnesiaceae</taxon>
        <taxon>Prymnesium</taxon>
    </lineage>
</organism>
<evidence type="ECO:0000256" key="1">
    <source>
        <dbReference type="SAM" id="MobiDB-lite"/>
    </source>
</evidence>
<proteinExistence type="predicted"/>
<evidence type="ECO:0000259" key="2">
    <source>
        <dbReference type="Pfam" id="PF20700"/>
    </source>
</evidence>
<evidence type="ECO:0000313" key="3">
    <source>
        <dbReference type="EMBL" id="KAL1495964.1"/>
    </source>
</evidence>
<sequence length="268" mass="29252">MMVPHVEACARVSHSRALADERALALTAGELMDVRRRVPIPIAFDAQWMKPGKAMNAPDGYGVVIGGRTGKCIMSAYRTKVGELKNHSGSSGSMEPSMGAEVVVRLGSEPTEVYVKQLCMDLDSKTPKAVAEAVCAQRVQHPSLQIPQKLHDPNHFIKALRKRLMKVKKLLHTNNVLPPATQKQLGDEVAMAVHQHRGSRVGIDHLRAAIWNVLVTRSTSTANAVNSLHALARRMSTESSRESNPRTKMECGSMKQAGRSMQTTSSSC</sequence>
<dbReference type="InterPro" id="IPR049012">
    <property type="entry name" value="Mutator_transp_dom"/>
</dbReference>
<protein>
    <recommendedName>
        <fullName evidence="2">Mutator-like transposase domain-containing protein</fullName>
    </recommendedName>
</protein>
<evidence type="ECO:0000313" key="4">
    <source>
        <dbReference type="Proteomes" id="UP001515480"/>
    </source>
</evidence>
<comment type="caution">
    <text evidence="3">The sequence shown here is derived from an EMBL/GenBank/DDBJ whole genome shotgun (WGS) entry which is preliminary data.</text>
</comment>
<dbReference type="Proteomes" id="UP001515480">
    <property type="component" value="Unassembled WGS sequence"/>
</dbReference>
<dbReference type="Pfam" id="PF20700">
    <property type="entry name" value="Mutator"/>
    <property type="match status" value="1"/>
</dbReference>
<feature type="domain" description="Mutator-like transposase" evidence="2">
    <location>
        <begin position="5"/>
        <end position="194"/>
    </location>
</feature>
<gene>
    <name evidence="3" type="ORF">AB1Y20_014605</name>
</gene>
<reference evidence="3 4" key="1">
    <citation type="journal article" date="2024" name="Science">
        <title>Giant polyketide synthase enzymes in the biosynthesis of giant marine polyether toxins.</title>
        <authorList>
            <person name="Fallon T.R."/>
            <person name="Shende V.V."/>
            <person name="Wierzbicki I.H."/>
            <person name="Pendleton A.L."/>
            <person name="Watervoot N.F."/>
            <person name="Auber R.P."/>
            <person name="Gonzalez D.J."/>
            <person name="Wisecaver J.H."/>
            <person name="Moore B.S."/>
        </authorList>
    </citation>
    <scope>NUCLEOTIDE SEQUENCE [LARGE SCALE GENOMIC DNA]</scope>
    <source>
        <strain evidence="3 4">12B1</strain>
    </source>
</reference>
<accession>A0AB34IEG8</accession>